<dbReference type="Gene3D" id="1.25.40.90">
    <property type="match status" value="1"/>
</dbReference>
<dbReference type="PROSITE" id="PS50180">
    <property type="entry name" value="GAE"/>
    <property type="match status" value="1"/>
</dbReference>
<dbReference type="InterPro" id="IPR052653">
    <property type="entry name" value="ARF-binding"/>
</dbReference>
<feature type="compositionally biased region" description="Basic and acidic residues" evidence="9">
    <location>
        <begin position="692"/>
        <end position="709"/>
    </location>
</feature>
<feature type="region of interest" description="Disordered" evidence="9">
    <location>
        <begin position="353"/>
        <end position="394"/>
    </location>
</feature>
<dbReference type="Gene3D" id="1.20.5.170">
    <property type="match status" value="1"/>
</dbReference>
<comment type="subunit">
    <text evidence="8">Binds to ARF1 and ARF2.</text>
</comment>
<feature type="domain" description="GAE" evidence="11">
    <location>
        <begin position="529"/>
        <end position="648"/>
    </location>
</feature>
<dbReference type="InterPro" id="IPR008152">
    <property type="entry name" value="Clathrin_a/b/g-adaptin_app_Ig"/>
</dbReference>
<evidence type="ECO:0000313" key="14">
    <source>
        <dbReference type="Proteomes" id="UP000077002"/>
    </source>
</evidence>
<evidence type="ECO:0000256" key="4">
    <source>
        <dbReference type="ARBA" id="ARBA00022927"/>
    </source>
</evidence>
<feature type="domain" description="VHS" evidence="10">
    <location>
        <begin position="34"/>
        <end position="163"/>
    </location>
</feature>
<dbReference type="AlphaFoldDB" id="A0A177FKF4"/>
<dbReference type="GO" id="GO:0043328">
    <property type="term" value="P:protein transport to vacuole involved in ubiquitin-dependent protein catabolic process via the multivesicular body sorting pathway"/>
    <property type="evidence" value="ECO:0007669"/>
    <property type="project" value="UniProtKB-ARBA"/>
</dbReference>
<dbReference type="PANTHER" id="PTHR47180">
    <property type="entry name" value="ADP-RIBOSYLATION FACTOR-BINDING PROTEIN GGA1-RELATED"/>
    <property type="match status" value="1"/>
</dbReference>
<dbReference type="FunFam" id="1.20.58.160:FF:000003">
    <property type="entry name" value="VHS domain protein"/>
    <property type="match status" value="1"/>
</dbReference>
<evidence type="ECO:0000256" key="5">
    <source>
        <dbReference type="ARBA" id="ARBA00023034"/>
    </source>
</evidence>
<dbReference type="Gene3D" id="1.20.58.160">
    <property type="match status" value="1"/>
</dbReference>
<feature type="compositionally biased region" description="Polar residues" evidence="9">
    <location>
        <begin position="856"/>
        <end position="874"/>
    </location>
</feature>
<feature type="region of interest" description="Disordered" evidence="9">
    <location>
        <begin position="677"/>
        <end position="709"/>
    </location>
</feature>
<feature type="region of interest" description="Disordered" evidence="9">
    <location>
        <begin position="856"/>
        <end position="949"/>
    </location>
</feature>
<proteinExistence type="predicted"/>
<feature type="domain" description="GAT" evidence="12">
    <location>
        <begin position="190"/>
        <end position="317"/>
    </location>
</feature>
<evidence type="ECO:0000256" key="7">
    <source>
        <dbReference type="ARBA" id="ARBA00053552"/>
    </source>
</evidence>
<feature type="compositionally biased region" description="Low complexity" evidence="9">
    <location>
        <begin position="488"/>
        <end position="498"/>
    </location>
</feature>
<dbReference type="SUPFAM" id="SSF48464">
    <property type="entry name" value="ENTH/VHS domain"/>
    <property type="match status" value="1"/>
</dbReference>
<comment type="function">
    <text evidence="7">May play a role in the regulation of membrane traffic through the trans-Golgi network.</text>
</comment>
<keyword evidence="4" id="KW-0653">Protein transport</keyword>
<dbReference type="OrthoDB" id="2018246at2759"/>
<evidence type="ECO:0000256" key="3">
    <source>
        <dbReference type="ARBA" id="ARBA00022448"/>
    </source>
</evidence>
<keyword evidence="6" id="KW-0175">Coiled coil</keyword>
<dbReference type="SMART" id="SM00288">
    <property type="entry name" value="VHS"/>
    <property type="match status" value="1"/>
</dbReference>
<reference evidence="13 14" key="1">
    <citation type="submission" date="2016-03" db="EMBL/GenBank/DDBJ databases">
        <title>Draft genome sequence of the Fonsecaea monophora CBS 269.37.</title>
        <authorList>
            <person name="Bombassaro A."/>
            <person name="Vinicius W.A."/>
            <person name="De Hoog S."/>
            <person name="Sun J."/>
            <person name="Souza E.M."/>
            <person name="Raittz R.T."/>
            <person name="Costa F."/>
            <person name="Leao A.C."/>
            <person name="Tadra-Sfeir M.Z."/>
            <person name="Baura V."/>
            <person name="Balsanelli E."/>
            <person name="Pedrosa F.O."/>
            <person name="Moreno L.F."/>
            <person name="Steffens M.B."/>
            <person name="Xi L."/>
            <person name="Bocca A.L."/>
            <person name="Felipe M.S."/>
            <person name="Teixeira M."/>
            <person name="Telles Filho F.Q."/>
            <person name="Azevedo C.M."/>
            <person name="Gomes R."/>
            <person name="Vicente V.A."/>
        </authorList>
    </citation>
    <scope>NUCLEOTIDE SEQUENCE [LARGE SCALE GENOMIC DNA]</scope>
    <source>
        <strain evidence="13 14">CBS 269.37</strain>
    </source>
</reference>
<evidence type="ECO:0000256" key="2">
    <source>
        <dbReference type="ARBA" id="ARBA00011446"/>
    </source>
</evidence>
<keyword evidence="5" id="KW-0333">Golgi apparatus</keyword>
<dbReference type="Proteomes" id="UP000077002">
    <property type="component" value="Unassembled WGS sequence"/>
</dbReference>
<dbReference type="PANTHER" id="PTHR47180:SF1">
    <property type="entry name" value="ADP-RIBOSYLATION FACTOR-BINDING PROTEIN GGA1-RELATED"/>
    <property type="match status" value="1"/>
</dbReference>
<dbReference type="Pfam" id="PF03127">
    <property type="entry name" value="GAT"/>
    <property type="match status" value="1"/>
</dbReference>
<comment type="subcellular location">
    <subcellularLocation>
        <location evidence="1">Golgi apparatus</location>
        <location evidence="1">trans-Golgi network</location>
    </subcellularLocation>
</comment>
<name>A0A177FKF4_9EURO</name>
<dbReference type="RefSeq" id="XP_022516072.1">
    <property type="nucleotide sequence ID" value="XM_022651559.1"/>
</dbReference>
<dbReference type="InterPro" id="IPR008942">
    <property type="entry name" value="ENTH_VHS"/>
</dbReference>
<dbReference type="GeneID" id="34596755"/>
<feature type="compositionally biased region" description="Polar residues" evidence="9">
    <location>
        <begin position="887"/>
        <end position="901"/>
    </location>
</feature>
<feature type="region of interest" description="Disordered" evidence="9">
    <location>
        <begin position="458"/>
        <end position="526"/>
    </location>
</feature>
<dbReference type="GO" id="GO:0043130">
    <property type="term" value="F:ubiquitin binding"/>
    <property type="evidence" value="ECO:0007669"/>
    <property type="project" value="InterPro"/>
</dbReference>
<dbReference type="Pfam" id="PF02883">
    <property type="entry name" value="Alpha_adaptinC2"/>
    <property type="match status" value="1"/>
</dbReference>
<dbReference type="InterPro" id="IPR038425">
    <property type="entry name" value="GAT_sf"/>
</dbReference>
<feature type="compositionally biased region" description="Polar residues" evidence="9">
    <location>
        <begin position="919"/>
        <end position="939"/>
    </location>
</feature>
<dbReference type="InterPro" id="IPR008153">
    <property type="entry name" value="GAE_dom"/>
</dbReference>
<evidence type="ECO:0000259" key="11">
    <source>
        <dbReference type="PROSITE" id="PS50180"/>
    </source>
</evidence>
<evidence type="ECO:0000259" key="12">
    <source>
        <dbReference type="PROSITE" id="PS50909"/>
    </source>
</evidence>
<dbReference type="GO" id="GO:0035091">
    <property type="term" value="F:phosphatidylinositol binding"/>
    <property type="evidence" value="ECO:0007669"/>
    <property type="project" value="InterPro"/>
</dbReference>
<dbReference type="CDD" id="cd16998">
    <property type="entry name" value="VHS_GGA_fungi"/>
    <property type="match status" value="1"/>
</dbReference>
<comment type="caution">
    <text evidence="13">The sequence shown here is derived from an EMBL/GenBank/DDBJ whole genome shotgun (WGS) entry which is preliminary data.</text>
</comment>
<dbReference type="GO" id="GO:0006896">
    <property type="term" value="P:Golgi to vacuole transport"/>
    <property type="evidence" value="ECO:0007669"/>
    <property type="project" value="UniProtKB-ARBA"/>
</dbReference>
<dbReference type="InterPro" id="IPR013041">
    <property type="entry name" value="Clathrin_app_Ig-like_sf"/>
</dbReference>
<evidence type="ECO:0000256" key="9">
    <source>
        <dbReference type="SAM" id="MobiDB-lite"/>
    </source>
</evidence>
<keyword evidence="3" id="KW-0813">Transport</keyword>
<evidence type="ECO:0000256" key="8">
    <source>
        <dbReference type="ARBA" id="ARBA00065344"/>
    </source>
</evidence>
<dbReference type="GO" id="GO:0006895">
    <property type="term" value="P:Golgi to endosome transport"/>
    <property type="evidence" value="ECO:0007669"/>
    <property type="project" value="TreeGrafter"/>
</dbReference>
<evidence type="ECO:0008006" key="15">
    <source>
        <dbReference type="Google" id="ProtNLM"/>
    </source>
</evidence>
<dbReference type="InterPro" id="IPR002014">
    <property type="entry name" value="VHS_dom"/>
</dbReference>
<dbReference type="SMART" id="SM00809">
    <property type="entry name" value="Alpha_adaptinC2"/>
    <property type="match status" value="1"/>
</dbReference>
<gene>
    <name evidence="13" type="ORF">AYO21_01577</name>
</gene>
<accession>A0A177FKF4</accession>
<dbReference type="EMBL" id="LVKK01000006">
    <property type="protein sequence ID" value="OAG44120.1"/>
    <property type="molecule type" value="Genomic_DNA"/>
</dbReference>
<dbReference type="GO" id="GO:0005829">
    <property type="term" value="C:cytosol"/>
    <property type="evidence" value="ECO:0007669"/>
    <property type="project" value="GOC"/>
</dbReference>
<feature type="compositionally biased region" description="Polar residues" evidence="9">
    <location>
        <begin position="499"/>
        <end position="514"/>
    </location>
</feature>
<dbReference type="InterPro" id="IPR004152">
    <property type="entry name" value="GAT_dom"/>
</dbReference>
<evidence type="ECO:0000256" key="1">
    <source>
        <dbReference type="ARBA" id="ARBA00004601"/>
    </source>
</evidence>
<dbReference type="Gene3D" id="2.60.40.1230">
    <property type="match status" value="1"/>
</dbReference>
<evidence type="ECO:0000313" key="13">
    <source>
        <dbReference type="EMBL" id="OAG44120.1"/>
    </source>
</evidence>
<dbReference type="SUPFAM" id="SSF89009">
    <property type="entry name" value="GAT-like domain"/>
    <property type="match status" value="1"/>
</dbReference>
<dbReference type="CDD" id="cd14235">
    <property type="entry name" value="GAT_GGA_fungi"/>
    <property type="match status" value="1"/>
</dbReference>
<dbReference type="FunFam" id="1.20.5.170:FF:000024">
    <property type="entry name" value="VHS domain-containing protein"/>
    <property type="match status" value="1"/>
</dbReference>
<organism evidence="13 14">
    <name type="scientific">Fonsecaea monophora</name>
    <dbReference type="NCBI Taxonomy" id="254056"/>
    <lineage>
        <taxon>Eukaryota</taxon>
        <taxon>Fungi</taxon>
        <taxon>Dikarya</taxon>
        <taxon>Ascomycota</taxon>
        <taxon>Pezizomycotina</taxon>
        <taxon>Eurotiomycetes</taxon>
        <taxon>Chaetothyriomycetidae</taxon>
        <taxon>Chaetothyriales</taxon>
        <taxon>Herpotrichiellaceae</taxon>
        <taxon>Fonsecaea</taxon>
    </lineage>
</organism>
<evidence type="ECO:0000256" key="6">
    <source>
        <dbReference type="ARBA" id="ARBA00023054"/>
    </source>
</evidence>
<protein>
    <recommendedName>
        <fullName evidence="15">VHS domain-containing protein</fullName>
    </recommendedName>
</protein>
<sequence>MASRNQFVFDGFAPPRSTLQRFIYNACDPIANLEPNLALNLEIVDLVNSKKGNAPREAAFTIVQLINHRNPNVSLLALSLLDICVKNCGYPFHLQISTKEFLNELVRRFPERPPLRPTRVQSKILEAIEEWRSTICQTSRYKEDLGFIRDMHRLLLYKGYMFPEVRREDAAVLNPSDNLQSAEEMEEEDRAAQSAKLQELIRRGRPQDLQEANRLMKVMAGYDTRHKTDYRAKAAEEVAKVQQKARILEEMLQSHQPGEKFGDGDVFEELVGALQSAHPKIQRMCEEESDDAEAVAKLFEINDSIHRTIERYKLMKAGDIEAANRIEKGTLGTTTGVSKNAANELSLIDFEPEPPAAQTIPSQSNGSLLDAGPASSTAQPRPTTVEDDLLGLSLDDPGAGTLGAISLGPSTNFSAPSGSIFSTTSNVAPTQPAFTQTAPQTSPKSNYDAFASLVSSIPSSKPATPAPMAQPPRAASQALADPFAALVSSSSRPSTPSRQVNTPQPSTQPASGMNRSPAAPAEDEWTFESSLPEPQTVQVLSSPLGIDFEARRTPGQSAIQITARFSNTTPQKITGLHFQVAVEKSYSLHLKPQSGRELAPNTHHAVQQEILLNGVPEGKGNQVKMRFKVSYELNGQGQEQQGNVPPLGLIDHWSTNYSRSKATPVALKQATQDTVWTPVSDDLPNMPPMRTVSREKPPKTQRTQEENQERAYIAASRRSDRTLEARVESARRASEVHKRRTGRALRITAEDVMNEEMYEEEGDDLPLQYRRLTAHLQTSSADFNRRFAAYLTHQVAVRSAIEQMARDPHGQYPNSGVNMFPSPMIAQHNMAQSLGGYQRPAPYPSPHQAHFSLNSARMADSSASATKDQESISPSAPVPAPGAMDHSNLSIHGSAQVSDQYSGEHVKGPGPRADFEFSPQRQNPSAATSPQGRSNSFTPLWQDMGPFTTSLPPESQQMFAYAPGFDVNDPFYAMLMRGSDQYVSNSYYPWKNTHSSVKDISANDSAYQGMNATLAPTALDNFSEGIQKRTNSTISTATTVLSPVSGELAEAKSLSNSGLDFVKQEAREPSFVAGNDGLDSGHGTPPGDGFWDHFVRDGSWDGGDNDVQAFFSGHNLDNTDVDLKVKLEVHD</sequence>
<dbReference type="SUPFAM" id="SSF49348">
    <property type="entry name" value="Clathrin adaptor appendage domain"/>
    <property type="match status" value="1"/>
</dbReference>
<keyword evidence="14" id="KW-1185">Reference proteome</keyword>
<dbReference type="FunFam" id="1.25.40.90:FF:000008">
    <property type="entry name" value="VHS domain protein"/>
    <property type="match status" value="1"/>
</dbReference>
<dbReference type="PROSITE" id="PS50909">
    <property type="entry name" value="GAT"/>
    <property type="match status" value="1"/>
</dbReference>
<evidence type="ECO:0000259" key="10">
    <source>
        <dbReference type="PROSITE" id="PS50179"/>
    </source>
</evidence>
<dbReference type="Pfam" id="PF00790">
    <property type="entry name" value="VHS"/>
    <property type="match status" value="1"/>
</dbReference>
<comment type="subunit">
    <text evidence="2">Component of the ESCRT-0 complex composed of HSE1 and VPS27.</text>
</comment>
<dbReference type="GO" id="GO:0005802">
    <property type="term" value="C:trans-Golgi network"/>
    <property type="evidence" value="ECO:0007669"/>
    <property type="project" value="TreeGrafter"/>
</dbReference>
<dbReference type="PROSITE" id="PS50179">
    <property type="entry name" value="VHS"/>
    <property type="match status" value="1"/>
</dbReference>